<dbReference type="GO" id="GO:0016787">
    <property type="term" value="F:hydrolase activity"/>
    <property type="evidence" value="ECO:0007669"/>
    <property type="project" value="UniProtKB-KW"/>
</dbReference>
<dbReference type="InterPro" id="IPR027417">
    <property type="entry name" value="P-loop_NTPase"/>
</dbReference>
<evidence type="ECO:0000256" key="6">
    <source>
        <dbReference type="ARBA" id="ARBA00022833"/>
    </source>
</evidence>
<dbReference type="GO" id="GO:0140664">
    <property type="term" value="F:ATP-dependent DNA damage sensor activity"/>
    <property type="evidence" value="ECO:0007669"/>
    <property type="project" value="InterPro"/>
</dbReference>
<evidence type="ECO:0000256" key="1">
    <source>
        <dbReference type="ARBA" id="ARBA00022723"/>
    </source>
</evidence>
<sequence length="428" mass="47093">MSKKDKKNIFICEKCGNEFAKWSGQCSACLAWNTLKELSIDFSSTAAGKVDEATLIRLDQIDNAKITRFTSSLSEFDLVLGGGIIPGEVFLLGGDPGVGKSTLLWQVACLILQNVIYVAGEESPEQIKLRAQRISQKYDNVFVIDNPDILSWSSVVKKSKPRLLIIDSIQTIYDSSVPSSPGSVLQIKHCTNKIIRLAKDNSIATAIIGHVTKEGEVAGPRTLEHMVDAVFYLEGEKEQSERFLRSNKNRFGPTDEMGVFNLGEKGLLSASEFGRIKPEVSVPFGLSRTAVLEGSRTYVVEVQALVQKSSFGFAKRNSVGYDLNRLLMMVAIASNHLGIDLSDKDIFLNVAGGYKIRDPLCDLSVISAIVSAFYKKPLRGDRIVVGEVDLAGRVHLPSQAKKIIKDAQKLGYQIDLQKELSKKTIFED</sequence>
<dbReference type="SUPFAM" id="SSF52540">
    <property type="entry name" value="P-loop containing nucleoside triphosphate hydrolases"/>
    <property type="match status" value="1"/>
</dbReference>
<dbReference type="Proteomes" id="UP000485367">
    <property type="component" value="Unassembled WGS sequence"/>
</dbReference>
<dbReference type="GO" id="GO:0005524">
    <property type="term" value="F:ATP binding"/>
    <property type="evidence" value="ECO:0007669"/>
    <property type="project" value="UniProtKB-UniRule"/>
</dbReference>
<dbReference type="InterPro" id="IPR041166">
    <property type="entry name" value="Rubredoxin_2"/>
</dbReference>
<dbReference type="GO" id="GO:0008270">
    <property type="term" value="F:zinc ion binding"/>
    <property type="evidence" value="ECO:0007669"/>
    <property type="project" value="UniProtKB-KW"/>
</dbReference>
<proteinExistence type="inferred from homology"/>
<keyword evidence="4 12" id="KW-0863">Zinc-finger</keyword>
<gene>
    <name evidence="14" type="ORF">BWY43_00191</name>
</gene>
<evidence type="ECO:0000256" key="11">
    <source>
        <dbReference type="NCBIfam" id="TIGR00416"/>
    </source>
</evidence>
<evidence type="ECO:0000256" key="7">
    <source>
        <dbReference type="ARBA" id="ARBA00022840"/>
    </source>
</evidence>
<keyword evidence="6 12" id="KW-0862">Zinc</keyword>
<evidence type="ECO:0000256" key="12">
    <source>
        <dbReference type="RuleBase" id="RU003555"/>
    </source>
</evidence>
<dbReference type="SUPFAM" id="SSF54211">
    <property type="entry name" value="Ribosomal protein S5 domain 2-like"/>
    <property type="match status" value="1"/>
</dbReference>
<evidence type="ECO:0000256" key="2">
    <source>
        <dbReference type="ARBA" id="ARBA00022741"/>
    </source>
</evidence>
<dbReference type="FunFam" id="3.40.50.300:FF:000050">
    <property type="entry name" value="DNA repair protein RadA"/>
    <property type="match status" value="1"/>
</dbReference>
<evidence type="ECO:0000256" key="4">
    <source>
        <dbReference type="ARBA" id="ARBA00022771"/>
    </source>
</evidence>
<evidence type="ECO:0000259" key="13">
    <source>
        <dbReference type="PROSITE" id="PS50162"/>
    </source>
</evidence>
<dbReference type="InterPro" id="IPR014721">
    <property type="entry name" value="Ribsml_uS5_D2-typ_fold_subgr"/>
</dbReference>
<name>A0A1V5SF42_9BACT</name>
<comment type="caution">
    <text evidence="14">The sequence shown here is derived from an EMBL/GenBank/DDBJ whole genome shotgun (WGS) entry which is preliminary data.</text>
</comment>
<feature type="domain" description="RecA family profile 1" evidence="13">
    <location>
        <begin position="65"/>
        <end position="211"/>
    </location>
</feature>
<dbReference type="NCBIfam" id="TIGR00416">
    <property type="entry name" value="sms"/>
    <property type="match status" value="1"/>
</dbReference>
<evidence type="ECO:0000256" key="3">
    <source>
        <dbReference type="ARBA" id="ARBA00022763"/>
    </source>
</evidence>
<accession>A0A1V5SF42</accession>
<dbReference type="PANTHER" id="PTHR32472:SF10">
    <property type="entry name" value="DNA REPAIR PROTEIN RADA-LIKE PROTEIN"/>
    <property type="match status" value="1"/>
</dbReference>
<dbReference type="AlphaFoldDB" id="A0A1V5SF42"/>
<dbReference type="InterPro" id="IPR003593">
    <property type="entry name" value="AAA+_ATPase"/>
</dbReference>
<keyword evidence="10 12" id="KW-0234">DNA repair</keyword>
<protein>
    <recommendedName>
        <fullName evidence="11 12">DNA repair protein RadA</fullName>
    </recommendedName>
</protein>
<evidence type="ECO:0000313" key="14">
    <source>
        <dbReference type="EMBL" id="OQA53118.1"/>
    </source>
</evidence>
<dbReference type="GO" id="GO:0005829">
    <property type="term" value="C:cytosol"/>
    <property type="evidence" value="ECO:0007669"/>
    <property type="project" value="TreeGrafter"/>
</dbReference>
<organism evidence="14">
    <name type="scientific">candidate division WS2 bacterium ADurb.Bin280</name>
    <dbReference type="NCBI Taxonomy" id="1852829"/>
    <lineage>
        <taxon>Bacteria</taxon>
        <taxon>candidate division WS2</taxon>
    </lineage>
</organism>
<evidence type="ECO:0000256" key="8">
    <source>
        <dbReference type="ARBA" id="ARBA00023016"/>
    </source>
</evidence>
<dbReference type="SMART" id="SM00382">
    <property type="entry name" value="AAA"/>
    <property type="match status" value="1"/>
</dbReference>
<dbReference type="GO" id="GO:0000725">
    <property type="term" value="P:recombinational repair"/>
    <property type="evidence" value="ECO:0007669"/>
    <property type="project" value="TreeGrafter"/>
</dbReference>
<dbReference type="EMBL" id="MWBO01000010">
    <property type="protein sequence ID" value="OQA53118.1"/>
    <property type="molecule type" value="Genomic_DNA"/>
</dbReference>
<keyword evidence="1 12" id="KW-0479">Metal-binding</keyword>
<keyword evidence="9 12" id="KW-0238">DNA-binding</keyword>
<comment type="function">
    <text evidence="12">DNA-dependent ATPase involved in processing of recombination intermediates, plays a role in repairing DNA breaks. Stimulates the branch migration of RecA-mediated strand transfer reactions, allowing the 3' invading strand to extend heteroduplex DNA faster. Binds ssDNA in the presence of ADP but not other nucleotides, has ATPase activity that is stimulated by ssDNA and various branched DNA structures, but inhibited by SSB. Does not have RecA's homology-searching function.</text>
</comment>
<dbReference type="InterPro" id="IPR020568">
    <property type="entry name" value="Ribosomal_Su5_D2-typ_SF"/>
</dbReference>
<dbReference type="PROSITE" id="PS50162">
    <property type="entry name" value="RECA_2"/>
    <property type="match status" value="1"/>
</dbReference>
<evidence type="ECO:0000256" key="9">
    <source>
        <dbReference type="ARBA" id="ARBA00023125"/>
    </source>
</evidence>
<dbReference type="Gene3D" id="3.30.230.10">
    <property type="match status" value="1"/>
</dbReference>
<dbReference type="PRINTS" id="PR01874">
    <property type="entry name" value="DNAREPAIRADA"/>
</dbReference>
<dbReference type="PANTHER" id="PTHR32472">
    <property type="entry name" value="DNA REPAIR PROTEIN RADA"/>
    <property type="match status" value="1"/>
</dbReference>
<keyword evidence="3 12" id="KW-0227">DNA damage</keyword>
<dbReference type="InterPro" id="IPR004504">
    <property type="entry name" value="DNA_repair_RadA"/>
</dbReference>
<comment type="similarity">
    <text evidence="12">Belongs to the RecA family. RadA subfamily.</text>
</comment>
<keyword evidence="8" id="KW-0346">Stress response</keyword>
<reference evidence="14" key="1">
    <citation type="submission" date="2017-02" db="EMBL/GenBank/DDBJ databases">
        <title>Delving into the versatile metabolic prowess of the omnipresent phylum Bacteroidetes.</title>
        <authorList>
            <person name="Nobu M.K."/>
            <person name="Mei R."/>
            <person name="Narihiro T."/>
            <person name="Kuroda K."/>
            <person name="Liu W.-T."/>
        </authorList>
    </citation>
    <scope>NUCLEOTIDE SEQUENCE</scope>
    <source>
        <strain evidence="14">ADurb.Bin280</strain>
    </source>
</reference>
<dbReference type="GO" id="GO:0003684">
    <property type="term" value="F:damaged DNA binding"/>
    <property type="evidence" value="ECO:0007669"/>
    <property type="project" value="InterPro"/>
</dbReference>
<evidence type="ECO:0000256" key="10">
    <source>
        <dbReference type="ARBA" id="ARBA00023204"/>
    </source>
</evidence>
<dbReference type="Gene3D" id="3.40.50.300">
    <property type="entry name" value="P-loop containing nucleotide triphosphate hydrolases"/>
    <property type="match status" value="1"/>
</dbReference>
<keyword evidence="7 12" id="KW-0067">ATP-binding</keyword>
<dbReference type="Pfam" id="PF18073">
    <property type="entry name" value="Zn_ribbon_LapB"/>
    <property type="match status" value="1"/>
</dbReference>
<keyword evidence="5" id="KW-0378">Hydrolase</keyword>
<evidence type="ECO:0000256" key="5">
    <source>
        <dbReference type="ARBA" id="ARBA00022801"/>
    </source>
</evidence>
<dbReference type="InterPro" id="IPR020588">
    <property type="entry name" value="RecA_ATP-bd"/>
</dbReference>
<keyword evidence="2 12" id="KW-0547">Nucleotide-binding</keyword>
<dbReference type="Pfam" id="PF13481">
    <property type="entry name" value="AAA_25"/>
    <property type="match status" value="1"/>
</dbReference>